<accession>A0A9X1S358</accession>
<dbReference type="SUPFAM" id="SSF46785">
    <property type="entry name" value="Winged helix' DNA-binding domain"/>
    <property type="match status" value="1"/>
</dbReference>
<reference evidence="3" key="1">
    <citation type="submission" date="2021-04" db="EMBL/GenBank/DDBJ databases">
        <title>Microbacterium tenobrionis sp. nov. and Microbacterium allomyrinae sp. nov., isolated from larvae of Tenobrio molitor and Allomyrina dichotoma, respectively.</title>
        <authorList>
            <person name="Lee S.D."/>
        </authorList>
    </citation>
    <scope>NUCLEOTIDE SEQUENCE</scope>
    <source>
        <strain evidence="3">BWT-G7</strain>
    </source>
</reference>
<dbReference type="RefSeq" id="WP_229383521.1">
    <property type="nucleotide sequence ID" value="NZ_JAGTTN010000001.1"/>
</dbReference>
<evidence type="ECO:0000313" key="4">
    <source>
        <dbReference type="Proteomes" id="UP001139354"/>
    </source>
</evidence>
<dbReference type="PANTHER" id="PTHR39515:SF2">
    <property type="entry name" value="HTH-TYPE TRANSCRIPTIONAL REGULATOR RV0880"/>
    <property type="match status" value="1"/>
</dbReference>
<dbReference type="EMBL" id="JAGTTN010000001">
    <property type="protein sequence ID" value="MCC2031648.1"/>
    <property type="molecule type" value="Genomic_DNA"/>
</dbReference>
<evidence type="ECO:0000259" key="2">
    <source>
        <dbReference type="PROSITE" id="PS50995"/>
    </source>
</evidence>
<feature type="domain" description="HTH marR-type" evidence="2">
    <location>
        <begin position="28"/>
        <end position="156"/>
    </location>
</feature>
<organism evidence="3 4">
    <name type="scientific">Microbacterium allomyrinae</name>
    <dbReference type="NCBI Taxonomy" id="2830666"/>
    <lineage>
        <taxon>Bacteria</taxon>
        <taxon>Bacillati</taxon>
        <taxon>Actinomycetota</taxon>
        <taxon>Actinomycetes</taxon>
        <taxon>Micrococcales</taxon>
        <taxon>Microbacteriaceae</taxon>
        <taxon>Microbacterium</taxon>
    </lineage>
</organism>
<dbReference type="PROSITE" id="PS50995">
    <property type="entry name" value="HTH_MARR_2"/>
    <property type="match status" value="1"/>
</dbReference>
<evidence type="ECO:0000256" key="1">
    <source>
        <dbReference type="SAM" id="MobiDB-lite"/>
    </source>
</evidence>
<name>A0A9X1S358_9MICO</name>
<evidence type="ECO:0000313" key="3">
    <source>
        <dbReference type="EMBL" id="MCC2031648.1"/>
    </source>
</evidence>
<dbReference type="SMART" id="SM00347">
    <property type="entry name" value="HTH_MARR"/>
    <property type="match status" value="1"/>
</dbReference>
<dbReference type="GO" id="GO:0003700">
    <property type="term" value="F:DNA-binding transcription factor activity"/>
    <property type="evidence" value="ECO:0007669"/>
    <property type="project" value="InterPro"/>
</dbReference>
<dbReference type="Proteomes" id="UP001139354">
    <property type="component" value="Unassembled WGS sequence"/>
</dbReference>
<feature type="compositionally biased region" description="Low complexity" evidence="1">
    <location>
        <begin position="9"/>
        <end position="21"/>
    </location>
</feature>
<dbReference type="InterPro" id="IPR036388">
    <property type="entry name" value="WH-like_DNA-bd_sf"/>
</dbReference>
<dbReference type="InterPro" id="IPR000835">
    <property type="entry name" value="HTH_MarR-typ"/>
</dbReference>
<dbReference type="Gene3D" id="1.10.10.10">
    <property type="entry name" value="Winged helix-like DNA-binding domain superfamily/Winged helix DNA-binding domain"/>
    <property type="match status" value="1"/>
</dbReference>
<dbReference type="AlphaFoldDB" id="A0A9X1S358"/>
<dbReference type="InterPro" id="IPR052526">
    <property type="entry name" value="HTH-type_Bedaq_tolerance"/>
</dbReference>
<feature type="region of interest" description="Disordered" evidence="1">
    <location>
        <begin position="1"/>
        <end position="21"/>
    </location>
</feature>
<protein>
    <submittedName>
        <fullName evidence="3">MarR family transcriptional regulator</fullName>
    </submittedName>
</protein>
<sequence length="160" mass="17316">MSSHETDTAHTTPATDTATDLADLSTDASRLRIATFRLARRMRTQRAVDSMSDGQFAVLAALWVHGPHTLGELAERERVSAPSMNRTVNCLQDSGYAARSADESDGRKVVVSLTDTGRAVVDETARRRDAWVEAALAELTDDERATLAGAAAIMERMAAR</sequence>
<proteinExistence type="predicted"/>
<dbReference type="PANTHER" id="PTHR39515">
    <property type="entry name" value="CONSERVED PROTEIN"/>
    <property type="match status" value="1"/>
</dbReference>
<keyword evidence="4" id="KW-1185">Reference proteome</keyword>
<comment type="caution">
    <text evidence="3">The sequence shown here is derived from an EMBL/GenBank/DDBJ whole genome shotgun (WGS) entry which is preliminary data.</text>
</comment>
<dbReference type="InterPro" id="IPR036390">
    <property type="entry name" value="WH_DNA-bd_sf"/>
</dbReference>
<dbReference type="Pfam" id="PF01047">
    <property type="entry name" value="MarR"/>
    <property type="match status" value="1"/>
</dbReference>
<gene>
    <name evidence="3" type="ORF">KEC57_05560</name>
</gene>